<dbReference type="InterPro" id="IPR026000">
    <property type="entry name" value="Apc5_dom"/>
</dbReference>
<evidence type="ECO:0000259" key="1">
    <source>
        <dbReference type="Pfam" id="PF12862"/>
    </source>
</evidence>
<dbReference type="eggNOG" id="KOG1130">
    <property type="taxonomic scope" value="Eukaryota"/>
</dbReference>
<dbReference type="InterPro" id="IPR049052">
    <property type="entry name" value="nSTAND1"/>
</dbReference>
<dbReference type="GeneID" id="18881742"/>
<dbReference type="PANTHER" id="PTHR10098">
    <property type="entry name" value="RAPSYN-RELATED"/>
    <property type="match status" value="1"/>
</dbReference>
<dbReference type="Gene3D" id="3.40.50.300">
    <property type="entry name" value="P-loop containing nucleotide triphosphate hydrolases"/>
    <property type="match status" value="1"/>
</dbReference>
<dbReference type="SUPFAM" id="SSF52540">
    <property type="entry name" value="P-loop containing nucleoside triphosphate hydrolases"/>
    <property type="match status" value="1"/>
</dbReference>
<dbReference type="GO" id="GO:0007166">
    <property type="term" value="P:cell surface receptor signaling pathway"/>
    <property type="evidence" value="ECO:0007669"/>
    <property type="project" value="InterPro"/>
</dbReference>
<name>R7S1R0_PUNST</name>
<dbReference type="InterPro" id="IPR011990">
    <property type="entry name" value="TPR-like_helical_dom_sf"/>
</dbReference>
<organism evidence="3 4">
    <name type="scientific">Punctularia strigosozonata (strain HHB-11173)</name>
    <name type="common">White-rot fungus</name>
    <dbReference type="NCBI Taxonomy" id="741275"/>
    <lineage>
        <taxon>Eukaryota</taxon>
        <taxon>Fungi</taxon>
        <taxon>Dikarya</taxon>
        <taxon>Basidiomycota</taxon>
        <taxon>Agaricomycotina</taxon>
        <taxon>Agaricomycetes</taxon>
        <taxon>Corticiales</taxon>
        <taxon>Punctulariaceae</taxon>
        <taxon>Punctularia</taxon>
    </lineage>
</organism>
<dbReference type="RefSeq" id="XP_007389064.1">
    <property type="nucleotide sequence ID" value="XM_007389002.1"/>
</dbReference>
<dbReference type="Pfam" id="PF13424">
    <property type="entry name" value="TPR_12"/>
    <property type="match status" value="3"/>
</dbReference>
<dbReference type="CDD" id="cd21037">
    <property type="entry name" value="MLKL_NTD"/>
    <property type="match status" value="1"/>
</dbReference>
<sequence>MVSPSRRTTRRRQPDDEWEANPHVDQAIRQGKTALSLLEAITEGIFICEPLKGAVKLAKELLEMVEKVRKNQEECKDLADDVFMLMEVILELLKGRQDDEIPARLKTYLVDDVYNTLLKIKSDLEPLILKKDFSFKAWRRALLRREYVADQLSGHRKKITGCLQRFNLAIVADIRMEMHAPVPSTSALPRLQISSVVPRPPKYFYGRDDIVDDVVQKLASETQHHVALLGTGGIGKTSVALSILEHPDIKPRNRCCFVPCDTLLSASALVLAILQVLGGSSGEGDTMERLIGCIKAVGPVVLVLDNFESPWDAGGTHDSLTKVLSSLSSLPGVQIVLTMRGNHPPANGGVQWTPVQLGPLDAESAKALFLTMCPDTKPAEYTDMDALLEKVDGLPLAIDLLAKQKGILPCSFLLRRWESQSTALLTTETRSPTRLTSLDVSIKLSLNSEMMKAAPDALTLLAVICRLPDGVVGGSDQLVKMNLGLEVHEALAALLRSALAYVAPGGFIKVLSPIRQHVMAHHDLPQPKYDSLMQYYVNLLDKYGSVSPGYGDFKQAYEALVPETGNIIYLFTQELRQARRCTHGVAQAAYMFSRFQCYTRHSTELIDELLNQRPQYRMKVSRVKRIVIRRNGWRVPLAQGLMSRARLLMNMHEYAAAKDDLTAALVETSRARDRATTALCLEMFGDIHLMQNEYPQAIEKLTRAHDVNTEIGHRQGVANCLKSLGEIHRMQNEYPQAIEKLTRAHDVYSEIGHRLGVANCLKSLGDVHRMQDEYPQAIEKLTRAHDVNTEIGHRLGVANCLQILGEVHRVQSEYPKAIEKLARAHDVYSEIGDRLGVAGCLSSLGDVHYMQNEYPQAIEKLTRAHDVSSEIGDRQGVAGCLKSLGDVHRMQDEYPQAIEKVTRALDVYSEIGDRQGVAGCLESLGDIHRMQGEYPQAIEKVTRAHDVYSEIGDRLGVANCLQSLGEIHRMQGEYPQAIEKLTRAREVYSEIGSRRGVANCLQSLGDIHYMQAEYPQAIEKLTRAHDVYSELGDRLGVTGSLQSLADIDRVQERYDQAAEKLGRALHHASSIGHRYRIACCYMYMGLLDRDQRRYAEAVEHITTAQAMLTEIGQEGNADYCSGLLREIHELTISQDEGGEGPVIASHARDATTT</sequence>
<dbReference type="OMA" id="RMQDRYE"/>
<dbReference type="AlphaFoldDB" id="R7S1R0"/>
<gene>
    <name evidence="3" type="ORF">PUNSTDRAFT_146929</name>
</gene>
<dbReference type="InterPro" id="IPR059179">
    <property type="entry name" value="MLKL-like_MCAfunc"/>
</dbReference>
<dbReference type="InterPro" id="IPR019734">
    <property type="entry name" value="TPR_rpt"/>
</dbReference>
<keyword evidence="4" id="KW-1185">Reference proteome</keyword>
<proteinExistence type="predicted"/>
<evidence type="ECO:0000313" key="3">
    <source>
        <dbReference type="EMBL" id="EIN03779.1"/>
    </source>
</evidence>
<evidence type="ECO:0000259" key="2">
    <source>
        <dbReference type="Pfam" id="PF20703"/>
    </source>
</evidence>
<evidence type="ECO:0000313" key="4">
    <source>
        <dbReference type="Proteomes" id="UP000054196"/>
    </source>
</evidence>
<reference evidence="4" key="1">
    <citation type="journal article" date="2012" name="Science">
        <title>The Paleozoic origin of enzymatic lignin decomposition reconstructed from 31 fungal genomes.</title>
        <authorList>
            <person name="Floudas D."/>
            <person name="Binder M."/>
            <person name="Riley R."/>
            <person name="Barry K."/>
            <person name="Blanchette R.A."/>
            <person name="Henrissat B."/>
            <person name="Martinez A.T."/>
            <person name="Otillar R."/>
            <person name="Spatafora J.W."/>
            <person name="Yadav J.S."/>
            <person name="Aerts A."/>
            <person name="Benoit I."/>
            <person name="Boyd A."/>
            <person name="Carlson A."/>
            <person name="Copeland A."/>
            <person name="Coutinho P.M."/>
            <person name="de Vries R.P."/>
            <person name="Ferreira P."/>
            <person name="Findley K."/>
            <person name="Foster B."/>
            <person name="Gaskell J."/>
            <person name="Glotzer D."/>
            <person name="Gorecki P."/>
            <person name="Heitman J."/>
            <person name="Hesse C."/>
            <person name="Hori C."/>
            <person name="Igarashi K."/>
            <person name="Jurgens J.A."/>
            <person name="Kallen N."/>
            <person name="Kersten P."/>
            <person name="Kohler A."/>
            <person name="Kuees U."/>
            <person name="Kumar T.K.A."/>
            <person name="Kuo A."/>
            <person name="LaButti K."/>
            <person name="Larrondo L.F."/>
            <person name="Lindquist E."/>
            <person name="Ling A."/>
            <person name="Lombard V."/>
            <person name="Lucas S."/>
            <person name="Lundell T."/>
            <person name="Martin R."/>
            <person name="McLaughlin D.J."/>
            <person name="Morgenstern I."/>
            <person name="Morin E."/>
            <person name="Murat C."/>
            <person name="Nagy L.G."/>
            <person name="Nolan M."/>
            <person name="Ohm R.A."/>
            <person name="Patyshakuliyeva A."/>
            <person name="Rokas A."/>
            <person name="Ruiz-Duenas F.J."/>
            <person name="Sabat G."/>
            <person name="Salamov A."/>
            <person name="Samejima M."/>
            <person name="Schmutz J."/>
            <person name="Slot J.C."/>
            <person name="St John F."/>
            <person name="Stenlid J."/>
            <person name="Sun H."/>
            <person name="Sun S."/>
            <person name="Syed K."/>
            <person name="Tsang A."/>
            <person name="Wiebenga A."/>
            <person name="Young D."/>
            <person name="Pisabarro A."/>
            <person name="Eastwood D.C."/>
            <person name="Martin F."/>
            <person name="Cullen D."/>
            <person name="Grigoriev I.V."/>
            <person name="Hibbett D.S."/>
        </authorList>
    </citation>
    <scope>NUCLEOTIDE SEQUENCE [LARGE SCALE GENOMIC DNA]</scope>
    <source>
        <strain evidence="4">HHB-11173 SS5</strain>
    </source>
</reference>
<dbReference type="Proteomes" id="UP000054196">
    <property type="component" value="Unassembled WGS sequence"/>
</dbReference>
<dbReference type="KEGG" id="psq:PUNSTDRAFT_146929"/>
<dbReference type="Gene3D" id="1.20.930.20">
    <property type="entry name" value="Adaptor protein Cbl, N-terminal domain"/>
    <property type="match status" value="1"/>
</dbReference>
<dbReference type="Pfam" id="PF12862">
    <property type="entry name" value="ANAPC5"/>
    <property type="match status" value="1"/>
</dbReference>
<feature type="domain" description="Anaphase-promoting complex subunit 5" evidence="1">
    <location>
        <begin position="1012"/>
        <end position="1102"/>
    </location>
</feature>
<accession>R7S1R0</accession>
<dbReference type="Gene3D" id="1.25.40.10">
    <property type="entry name" value="Tetratricopeptide repeat domain"/>
    <property type="match status" value="2"/>
</dbReference>
<dbReference type="PANTHER" id="PTHR10098:SF108">
    <property type="entry name" value="TETRATRICOPEPTIDE REPEAT PROTEIN 28"/>
    <property type="match status" value="1"/>
</dbReference>
<dbReference type="InterPro" id="IPR027417">
    <property type="entry name" value="P-loop_NTPase"/>
</dbReference>
<dbReference type="Pfam" id="PF20703">
    <property type="entry name" value="nSTAND1"/>
    <property type="match status" value="1"/>
</dbReference>
<dbReference type="SMART" id="SM00028">
    <property type="entry name" value="TPR"/>
    <property type="match status" value="12"/>
</dbReference>
<dbReference type="OrthoDB" id="431454at2759"/>
<dbReference type="EMBL" id="JH687559">
    <property type="protein sequence ID" value="EIN03779.1"/>
    <property type="molecule type" value="Genomic_DNA"/>
</dbReference>
<feature type="domain" description="Novel STAND NTPase 1" evidence="2">
    <location>
        <begin position="202"/>
        <end position="342"/>
    </location>
</feature>
<protein>
    <submittedName>
        <fullName evidence="3">TPR-like protein</fullName>
    </submittedName>
</protein>
<dbReference type="SUPFAM" id="SSF48452">
    <property type="entry name" value="TPR-like"/>
    <property type="match status" value="3"/>
</dbReference>
<dbReference type="HOGENOM" id="CLU_006580_0_0_1"/>
<dbReference type="InterPro" id="IPR036537">
    <property type="entry name" value="Adaptor_Cbl_N_dom_sf"/>
</dbReference>